<sequence>MLTSLVKVYGGVKSPTWLLDLGDGYALLREHLKYSILPDAQVTRAIRNYLPVGEELPHITKWARFLLPNRQIARSVWREALRPPHQLRVSHNVKFTLDDKVCVGEVQYFTQLATQLHPEQQGDWTFHNVAIMKLYSEPDTELLKLSSQVLAASTLLNQIIICDVKAI</sequence>
<keyword evidence="2" id="KW-1185">Reference proteome</keyword>
<evidence type="ECO:0000313" key="1">
    <source>
        <dbReference type="EMBL" id="KIK80239.1"/>
    </source>
</evidence>
<dbReference type="AlphaFoldDB" id="A0A0D0DG90"/>
<dbReference type="Proteomes" id="UP000054538">
    <property type="component" value="Unassembled WGS sequence"/>
</dbReference>
<reference evidence="1 2" key="1">
    <citation type="submission" date="2014-04" db="EMBL/GenBank/DDBJ databases">
        <authorList>
            <consortium name="DOE Joint Genome Institute"/>
            <person name="Kuo A."/>
            <person name="Kohler A."/>
            <person name="Jargeat P."/>
            <person name="Nagy L.G."/>
            <person name="Floudas D."/>
            <person name="Copeland A."/>
            <person name="Barry K.W."/>
            <person name="Cichocki N."/>
            <person name="Veneault-Fourrey C."/>
            <person name="LaButti K."/>
            <person name="Lindquist E.A."/>
            <person name="Lipzen A."/>
            <person name="Lundell T."/>
            <person name="Morin E."/>
            <person name="Murat C."/>
            <person name="Sun H."/>
            <person name="Tunlid A."/>
            <person name="Henrissat B."/>
            <person name="Grigoriev I.V."/>
            <person name="Hibbett D.S."/>
            <person name="Martin F."/>
            <person name="Nordberg H.P."/>
            <person name="Cantor M.N."/>
            <person name="Hua S.X."/>
        </authorList>
    </citation>
    <scope>NUCLEOTIDE SEQUENCE [LARGE SCALE GENOMIC DNA]</scope>
    <source>
        <strain evidence="1 2">Ve08.2h10</strain>
    </source>
</reference>
<dbReference type="InParanoid" id="A0A0D0DG90"/>
<dbReference type="OrthoDB" id="2669721at2759"/>
<organism evidence="1 2">
    <name type="scientific">Paxillus rubicundulus Ve08.2h10</name>
    <dbReference type="NCBI Taxonomy" id="930991"/>
    <lineage>
        <taxon>Eukaryota</taxon>
        <taxon>Fungi</taxon>
        <taxon>Dikarya</taxon>
        <taxon>Basidiomycota</taxon>
        <taxon>Agaricomycotina</taxon>
        <taxon>Agaricomycetes</taxon>
        <taxon>Agaricomycetidae</taxon>
        <taxon>Boletales</taxon>
        <taxon>Paxilineae</taxon>
        <taxon>Paxillaceae</taxon>
        <taxon>Paxillus</taxon>
    </lineage>
</organism>
<name>A0A0D0DG90_9AGAM</name>
<accession>A0A0D0DG90</accession>
<gene>
    <name evidence="1" type="ORF">PAXRUDRAFT_15899</name>
</gene>
<protein>
    <submittedName>
        <fullName evidence="1">Uncharacterized protein</fullName>
    </submittedName>
</protein>
<dbReference type="EMBL" id="KN826067">
    <property type="protein sequence ID" value="KIK80239.1"/>
    <property type="molecule type" value="Genomic_DNA"/>
</dbReference>
<proteinExistence type="predicted"/>
<reference evidence="2" key="2">
    <citation type="submission" date="2015-01" db="EMBL/GenBank/DDBJ databases">
        <title>Evolutionary Origins and Diversification of the Mycorrhizal Mutualists.</title>
        <authorList>
            <consortium name="DOE Joint Genome Institute"/>
            <consortium name="Mycorrhizal Genomics Consortium"/>
            <person name="Kohler A."/>
            <person name="Kuo A."/>
            <person name="Nagy L.G."/>
            <person name="Floudas D."/>
            <person name="Copeland A."/>
            <person name="Barry K.W."/>
            <person name="Cichocki N."/>
            <person name="Veneault-Fourrey C."/>
            <person name="LaButti K."/>
            <person name="Lindquist E.A."/>
            <person name="Lipzen A."/>
            <person name="Lundell T."/>
            <person name="Morin E."/>
            <person name="Murat C."/>
            <person name="Riley R."/>
            <person name="Ohm R."/>
            <person name="Sun H."/>
            <person name="Tunlid A."/>
            <person name="Henrissat B."/>
            <person name="Grigoriev I.V."/>
            <person name="Hibbett D.S."/>
            <person name="Martin F."/>
        </authorList>
    </citation>
    <scope>NUCLEOTIDE SEQUENCE [LARGE SCALE GENOMIC DNA]</scope>
    <source>
        <strain evidence="2">Ve08.2h10</strain>
    </source>
</reference>
<evidence type="ECO:0000313" key="2">
    <source>
        <dbReference type="Proteomes" id="UP000054538"/>
    </source>
</evidence>
<dbReference type="HOGENOM" id="CLU_047287_2_0_1"/>